<dbReference type="PANTHER" id="PTHR43776:SF7">
    <property type="entry name" value="D,D-DIPEPTIDE TRANSPORT ATP-BINDING PROTEIN DDPF-RELATED"/>
    <property type="match status" value="1"/>
</dbReference>
<keyword evidence="3" id="KW-0547">Nucleotide-binding</keyword>
<evidence type="ECO:0000259" key="5">
    <source>
        <dbReference type="PROSITE" id="PS50893"/>
    </source>
</evidence>
<name>A0A558IGN3_9CORY</name>
<dbReference type="Gene3D" id="3.40.50.300">
    <property type="entry name" value="P-loop containing nucleotide triphosphate hydrolases"/>
    <property type="match status" value="1"/>
</dbReference>
<evidence type="ECO:0000256" key="2">
    <source>
        <dbReference type="ARBA" id="ARBA00022448"/>
    </source>
</evidence>
<dbReference type="SMART" id="SM00382">
    <property type="entry name" value="AAA"/>
    <property type="match status" value="1"/>
</dbReference>
<dbReference type="Pfam" id="PF00005">
    <property type="entry name" value="ABC_tran"/>
    <property type="match status" value="1"/>
</dbReference>
<dbReference type="InterPro" id="IPR027417">
    <property type="entry name" value="P-loop_NTPase"/>
</dbReference>
<dbReference type="PANTHER" id="PTHR43776">
    <property type="entry name" value="TRANSPORT ATP-BINDING PROTEIN"/>
    <property type="match status" value="1"/>
</dbReference>
<keyword evidence="2" id="KW-0813">Transport</keyword>
<dbReference type="GO" id="GO:0055085">
    <property type="term" value="P:transmembrane transport"/>
    <property type="evidence" value="ECO:0007669"/>
    <property type="project" value="UniProtKB-ARBA"/>
</dbReference>
<keyword evidence="4 6" id="KW-0067">ATP-binding</keyword>
<accession>A0A558IGN3</accession>
<reference evidence="6 7" key="1">
    <citation type="submission" date="2019-07" db="EMBL/GenBank/DDBJ databases">
        <title>Draft genome of C. aurimucosum strain 15-4290.</title>
        <authorList>
            <person name="Pacheco L.G.C."/>
            <person name="Aguiar E.R.G.R."/>
            <person name="Navas J."/>
            <person name="Santos C.S."/>
            <person name="Rocha D.J.P.G."/>
        </authorList>
    </citation>
    <scope>NUCLEOTIDE SEQUENCE [LARGE SCALE GENOMIC DNA]</scope>
    <source>
        <strain evidence="6 7">15-4290</strain>
    </source>
</reference>
<feature type="domain" description="ABC transporter" evidence="5">
    <location>
        <begin position="29"/>
        <end position="250"/>
    </location>
</feature>
<evidence type="ECO:0000313" key="7">
    <source>
        <dbReference type="Proteomes" id="UP000320648"/>
    </source>
</evidence>
<comment type="similarity">
    <text evidence="1">Belongs to the ABC transporter superfamily.</text>
</comment>
<protein>
    <submittedName>
        <fullName evidence="6">ATP-binding cassette domain-containing protein</fullName>
    </submittedName>
</protein>
<dbReference type="InterPro" id="IPR003593">
    <property type="entry name" value="AAA+_ATPase"/>
</dbReference>
<dbReference type="InterPro" id="IPR003439">
    <property type="entry name" value="ABC_transporter-like_ATP-bd"/>
</dbReference>
<evidence type="ECO:0000256" key="4">
    <source>
        <dbReference type="ARBA" id="ARBA00022840"/>
    </source>
</evidence>
<dbReference type="GO" id="GO:0016887">
    <property type="term" value="F:ATP hydrolysis activity"/>
    <property type="evidence" value="ECO:0007669"/>
    <property type="project" value="InterPro"/>
</dbReference>
<comment type="caution">
    <text evidence="6">The sequence shown here is derived from an EMBL/GenBank/DDBJ whole genome shotgun (WGS) entry which is preliminary data.</text>
</comment>
<gene>
    <name evidence="6" type="ORF">FQN05_13065</name>
</gene>
<dbReference type="PROSITE" id="PS50893">
    <property type="entry name" value="ABC_TRANSPORTER_2"/>
    <property type="match status" value="1"/>
</dbReference>
<dbReference type="Proteomes" id="UP000320648">
    <property type="component" value="Unassembled WGS sequence"/>
</dbReference>
<evidence type="ECO:0000313" key="6">
    <source>
        <dbReference type="EMBL" id="TVU80548.1"/>
    </source>
</evidence>
<dbReference type="InterPro" id="IPR050319">
    <property type="entry name" value="ABC_transp_ATP-bind"/>
</dbReference>
<sequence length="250" mass="26194">MNEEAVVSKALVSEQASVSCDAQASGKALVAENVSKSFGAKDGSARVVLSDVSIRVDPGQIVGLRGPSGAGKSTLGRILAGLEVPDLGQCFCDGVPVGAVRSRAGQRVRGQIGMVFQSPRRSCDPRMTLGRTIRSAARQGRQGRRDGQRTGKSVDIDELIRNVGLTPDLLDRFPSQVSDGQLQRAAVARTLAAGPRYLICDEMTAMLDAANSAAIVEVIRDFAVSGGGVLMISHEHRLLAAVCDGVVALE</sequence>
<dbReference type="SUPFAM" id="SSF52540">
    <property type="entry name" value="P-loop containing nucleoside triphosphate hydrolases"/>
    <property type="match status" value="1"/>
</dbReference>
<dbReference type="AlphaFoldDB" id="A0A558IGN3"/>
<organism evidence="6 7">
    <name type="scientific">Corynebacterium aurimucosum</name>
    <dbReference type="NCBI Taxonomy" id="169292"/>
    <lineage>
        <taxon>Bacteria</taxon>
        <taxon>Bacillati</taxon>
        <taxon>Actinomycetota</taxon>
        <taxon>Actinomycetes</taxon>
        <taxon>Mycobacteriales</taxon>
        <taxon>Corynebacteriaceae</taxon>
        <taxon>Corynebacterium</taxon>
    </lineage>
</organism>
<evidence type="ECO:0000256" key="3">
    <source>
        <dbReference type="ARBA" id="ARBA00022741"/>
    </source>
</evidence>
<dbReference type="GO" id="GO:0005524">
    <property type="term" value="F:ATP binding"/>
    <property type="evidence" value="ECO:0007669"/>
    <property type="project" value="UniProtKB-KW"/>
</dbReference>
<dbReference type="EMBL" id="VMTX01000029">
    <property type="protein sequence ID" value="TVU80548.1"/>
    <property type="molecule type" value="Genomic_DNA"/>
</dbReference>
<proteinExistence type="inferred from homology"/>
<dbReference type="RefSeq" id="WP_016422021.1">
    <property type="nucleotide sequence ID" value="NZ_VMTX01000029.1"/>
</dbReference>
<evidence type="ECO:0000256" key="1">
    <source>
        <dbReference type="ARBA" id="ARBA00005417"/>
    </source>
</evidence>